<comment type="caution">
    <text evidence="6">The sequence shown here is derived from an EMBL/GenBank/DDBJ whole genome shotgun (WGS) entry which is preliminary data.</text>
</comment>
<keyword evidence="2" id="KW-0804">Transcription</keyword>
<protein>
    <recommendedName>
        <fullName evidence="5">HMG box domain-containing protein</fullName>
    </recommendedName>
</protein>
<feature type="domain" description="HMG box" evidence="5">
    <location>
        <begin position="18"/>
        <end position="88"/>
    </location>
</feature>
<feature type="compositionally biased region" description="Basic and acidic residues" evidence="4">
    <location>
        <begin position="1"/>
        <end position="18"/>
    </location>
</feature>
<feature type="region of interest" description="Disordered" evidence="4">
    <location>
        <begin position="98"/>
        <end position="138"/>
    </location>
</feature>
<keyword evidence="3" id="KW-0539">Nucleus</keyword>
<dbReference type="OrthoDB" id="6247875at2759"/>
<keyword evidence="7" id="KW-1185">Reference proteome</keyword>
<dbReference type="GO" id="GO:0000978">
    <property type="term" value="F:RNA polymerase II cis-regulatory region sequence-specific DNA binding"/>
    <property type="evidence" value="ECO:0007669"/>
    <property type="project" value="TreeGrafter"/>
</dbReference>
<dbReference type="Proteomes" id="UP000320333">
    <property type="component" value="Unassembled WGS sequence"/>
</dbReference>
<dbReference type="Pfam" id="PF00505">
    <property type="entry name" value="HMG_box"/>
    <property type="match status" value="1"/>
</dbReference>
<feature type="compositionally biased region" description="Polar residues" evidence="4">
    <location>
        <begin position="379"/>
        <end position="397"/>
    </location>
</feature>
<dbReference type="InterPro" id="IPR009071">
    <property type="entry name" value="HMG_box_dom"/>
</dbReference>
<keyword evidence="1 3" id="KW-0238">DNA-binding</keyword>
<feature type="region of interest" description="Disordered" evidence="4">
    <location>
        <begin position="379"/>
        <end position="405"/>
    </location>
</feature>
<evidence type="ECO:0000256" key="2">
    <source>
        <dbReference type="ARBA" id="ARBA00023163"/>
    </source>
</evidence>
<dbReference type="SUPFAM" id="SSF47095">
    <property type="entry name" value="HMG-box"/>
    <property type="match status" value="1"/>
</dbReference>
<dbReference type="Gene3D" id="1.10.30.10">
    <property type="entry name" value="High mobility group box domain"/>
    <property type="match status" value="1"/>
</dbReference>
<dbReference type="PANTHER" id="PTHR10270">
    <property type="entry name" value="SOX TRANSCRIPTION FACTOR"/>
    <property type="match status" value="1"/>
</dbReference>
<dbReference type="STRING" id="246404.A0A507FCW7"/>
<dbReference type="GO" id="GO:0001228">
    <property type="term" value="F:DNA-binding transcription activator activity, RNA polymerase II-specific"/>
    <property type="evidence" value="ECO:0007669"/>
    <property type="project" value="TreeGrafter"/>
</dbReference>
<dbReference type="CDD" id="cd01389">
    <property type="entry name" value="HMG-box_ROX1-like"/>
    <property type="match status" value="1"/>
</dbReference>
<evidence type="ECO:0000256" key="1">
    <source>
        <dbReference type="ARBA" id="ARBA00023125"/>
    </source>
</evidence>
<feature type="compositionally biased region" description="Basic residues" evidence="4">
    <location>
        <begin position="115"/>
        <end position="125"/>
    </location>
</feature>
<dbReference type="PROSITE" id="PS50118">
    <property type="entry name" value="HMG_BOX_2"/>
    <property type="match status" value="1"/>
</dbReference>
<proteinExistence type="predicted"/>
<organism evidence="6 7">
    <name type="scientific">Chytriomyces confervae</name>
    <dbReference type="NCBI Taxonomy" id="246404"/>
    <lineage>
        <taxon>Eukaryota</taxon>
        <taxon>Fungi</taxon>
        <taxon>Fungi incertae sedis</taxon>
        <taxon>Chytridiomycota</taxon>
        <taxon>Chytridiomycota incertae sedis</taxon>
        <taxon>Chytridiomycetes</taxon>
        <taxon>Chytridiales</taxon>
        <taxon>Chytriomycetaceae</taxon>
        <taxon>Chytriomyces</taxon>
    </lineage>
</organism>
<evidence type="ECO:0000256" key="4">
    <source>
        <dbReference type="SAM" id="MobiDB-lite"/>
    </source>
</evidence>
<dbReference type="GO" id="GO:0005634">
    <property type="term" value="C:nucleus"/>
    <property type="evidence" value="ECO:0007669"/>
    <property type="project" value="UniProtKB-UniRule"/>
</dbReference>
<evidence type="ECO:0000259" key="5">
    <source>
        <dbReference type="PROSITE" id="PS50118"/>
    </source>
</evidence>
<evidence type="ECO:0000313" key="7">
    <source>
        <dbReference type="Proteomes" id="UP000320333"/>
    </source>
</evidence>
<feature type="DNA-binding region" description="HMG box" evidence="3">
    <location>
        <begin position="18"/>
        <end position="88"/>
    </location>
</feature>
<feature type="region of interest" description="Disordered" evidence="4">
    <location>
        <begin position="1"/>
        <end position="23"/>
    </location>
</feature>
<reference evidence="6 7" key="1">
    <citation type="journal article" date="2019" name="Sci. Rep.">
        <title>Comparative genomics of chytrid fungi reveal insights into the obligate biotrophic and pathogenic lifestyle of Synchytrium endobioticum.</title>
        <authorList>
            <person name="van de Vossenberg B.T.L.H."/>
            <person name="Warris S."/>
            <person name="Nguyen H.D.T."/>
            <person name="van Gent-Pelzer M.P.E."/>
            <person name="Joly D.L."/>
            <person name="van de Geest H.C."/>
            <person name="Bonants P.J.M."/>
            <person name="Smith D.S."/>
            <person name="Levesque C.A."/>
            <person name="van der Lee T.A.J."/>
        </authorList>
    </citation>
    <scope>NUCLEOTIDE SEQUENCE [LARGE SCALE GENOMIC DNA]</scope>
    <source>
        <strain evidence="6 7">CBS 675.73</strain>
    </source>
</reference>
<name>A0A507FCW7_9FUNG</name>
<dbReference type="GO" id="GO:0030154">
    <property type="term" value="P:cell differentiation"/>
    <property type="evidence" value="ECO:0007669"/>
    <property type="project" value="TreeGrafter"/>
</dbReference>
<dbReference type="AlphaFoldDB" id="A0A507FCW7"/>
<dbReference type="InterPro" id="IPR050140">
    <property type="entry name" value="SRY-related_HMG-box_TF-like"/>
</dbReference>
<dbReference type="EMBL" id="QEAP01000139">
    <property type="protein sequence ID" value="TPX74189.1"/>
    <property type="molecule type" value="Genomic_DNA"/>
</dbReference>
<dbReference type="InterPro" id="IPR036910">
    <property type="entry name" value="HMG_box_dom_sf"/>
</dbReference>
<evidence type="ECO:0000256" key="3">
    <source>
        <dbReference type="PROSITE-ProRule" id="PRU00267"/>
    </source>
</evidence>
<sequence>MSRDHSRHAASEQVDGRVPRPPNAFILYRKDTQPRLVLEYKGKGRSSRDFSSMVGQMWKSESPVIKAYYQSMAKDRLAEHRRLYPDYCYRPKKDAAAKGKIKPKLPACPYPTPTKPKRSRAQKRFSGRDSDSDSDYECSDSSAFNSAFSSRAPSPAVSPAEKFSNPTVLRSSNVQTQTVSFDSNMALDEDPVVETDGWISEFSTNSALSSREGSIASFHQGFDDLQIREVAASIQEDDVHLLDSLLSMQEHAALSVPQHPTIESTTPAAFVRAFNSSPFCIPSQIPHFQEPSFPWDAPLQSFALPNFTAQASTIQASTAQTFTLQSSNALASTLETQKMNFTNQPTTQHPETHQLNLEIYSKPPVSIAPSNEPFQFVVPSQTRVPSGPKRSSSLRLDTTSAQTTATTLPAPKSGIWLTSAKILSPLNGVGSVFFEDSMLATPRGEVSKQGVAFPGASSGALLGATTPRAITYGSRVFDFFGSAMSPSRAEVSDVKPWFV</sequence>
<accession>A0A507FCW7</accession>
<dbReference type="SMART" id="SM00398">
    <property type="entry name" value="HMG"/>
    <property type="match status" value="1"/>
</dbReference>
<dbReference type="PANTHER" id="PTHR10270:SF161">
    <property type="entry name" value="SEX-DETERMINING REGION Y PROTEIN"/>
    <property type="match status" value="1"/>
</dbReference>
<evidence type="ECO:0000313" key="6">
    <source>
        <dbReference type="EMBL" id="TPX74189.1"/>
    </source>
</evidence>
<gene>
    <name evidence="6" type="ORF">CcCBS67573_g04541</name>
</gene>